<gene>
    <name evidence="1" type="ORF">PACLA_8A047842</name>
</gene>
<name>A0A6S7IGY4_PARCT</name>
<proteinExistence type="predicted"/>
<evidence type="ECO:0000313" key="1">
    <source>
        <dbReference type="EMBL" id="CAB4018295.1"/>
    </source>
</evidence>
<organism evidence="1 2">
    <name type="scientific">Paramuricea clavata</name>
    <name type="common">Red gorgonian</name>
    <name type="synonym">Violescent sea-whip</name>
    <dbReference type="NCBI Taxonomy" id="317549"/>
    <lineage>
        <taxon>Eukaryota</taxon>
        <taxon>Metazoa</taxon>
        <taxon>Cnidaria</taxon>
        <taxon>Anthozoa</taxon>
        <taxon>Octocorallia</taxon>
        <taxon>Malacalcyonacea</taxon>
        <taxon>Plexauridae</taxon>
        <taxon>Paramuricea</taxon>
    </lineage>
</organism>
<dbReference type="PANTHER" id="PTHR47510">
    <property type="entry name" value="REVERSE TRANSCRIPTASE DOMAIN-CONTAINING PROTEIN"/>
    <property type="match status" value="1"/>
</dbReference>
<reference evidence="1" key="1">
    <citation type="submission" date="2020-04" db="EMBL/GenBank/DDBJ databases">
        <authorList>
            <person name="Alioto T."/>
            <person name="Alioto T."/>
            <person name="Gomez Garrido J."/>
        </authorList>
    </citation>
    <scope>NUCLEOTIDE SEQUENCE</scope>
    <source>
        <strain evidence="1">A484AB</strain>
    </source>
</reference>
<keyword evidence="2" id="KW-1185">Reference proteome</keyword>
<evidence type="ECO:0000313" key="2">
    <source>
        <dbReference type="Proteomes" id="UP001152795"/>
    </source>
</evidence>
<dbReference type="EMBL" id="CACRXK020009945">
    <property type="protein sequence ID" value="CAB4018295.1"/>
    <property type="molecule type" value="Genomic_DNA"/>
</dbReference>
<sequence>VDIDGENALFKYADDSNIIVPVWSDGPDTSTDTVGQFLSWSDDNFMTCNPGTTFQDNLKLTSHVRAELSTLQRFFQNNVNDALIKELKFASKYSKERQNSAKIHPRHAGENTEFCRSIDRKIEERFRRPFYPTAGVIVMGDFNQFDSKRLCRNTSLKQIVKKPTLTITALIPLPKFGYPIVKKCVTCFMTLFSWAKSKYFESQPAFHSAEPPLNRYRRFQLLINYLWKNLLFFKSNKAPDSLPNWILNNFSMEISEPVTMIFNASIKQAQVPMQWKEANVVPVPKTSSVTDISSDLRPISLTAALSKVLESFPFQWIMDTIKSQLDPKQFGSRQWRVRVFLLDFSKAFDRINHKILIKKISLLKISVLPTVGGTGRQRPARSQKYLSTLHSRSHAKHELMILSGT</sequence>
<dbReference type="Proteomes" id="UP001152795">
    <property type="component" value="Unassembled WGS sequence"/>
</dbReference>
<accession>A0A6S7IGY4</accession>
<dbReference type="PANTHER" id="PTHR47510:SF3">
    <property type="entry name" value="ENDO_EXONUCLEASE_PHOSPHATASE DOMAIN-CONTAINING PROTEIN"/>
    <property type="match status" value="1"/>
</dbReference>
<comment type="caution">
    <text evidence="1">The sequence shown here is derived from an EMBL/GenBank/DDBJ whole genome shotgun (WGS) entry which is preliminary data.</text>
</comment>
<dbReference type="AlphaFoldDB" id="A0A6S7IGY4"/>
<protein>
    <submittedName>
        <fullName evidence="1">Uncharacterized protein</fullName>
    </submittedName>
</protein>
<feature type="non-terminal residue" evidence="1">
    <location>
        <position position="1"/>
    </location>
</feature>